<dbReference type="SUPFAM" id="SSF51197">
    <property type="entry name" value="Clavaminate synthase-like"/>
    <property type="match status" value="1"/>
</dbReference>
<dbReference type="InterPro" id="IPR051323">
    <property type="entry name" value="AtsK-like"/>
</dbReference>
<dbReference type="Proteomes" id="UP000321638">
    <property type="component" value="Unassembled WGS sequence"/>
</dbReference>
<evidence type="ECO:0000256" key="4">
    <source>
        <dbReference type="ARBA" id="ARBA00023002"/>
    </source>
</evidence>
<evidence type="ECO:0000256" key="5">
    <source>
        <dbReference type="ARBA" id="ARBA00023004"/>
    </source>
</evidence>
<dbReference type="PANTHER" id="PTHR30468">
    <property type="entry name" value="ALPHA-KETOGLUTARATE-DEPENDENT SULFONATE DIOXYGENASE"/>
    <property type="match status" value="1"/>
</dbReference>
<dbReference type="GO" id="GO:0016706">
    <property type="term" value="F:2-oxoglutarate-dependent dioxygenase activity"/>
    <property type="evidence" value="ECO:0007669"/>
    <property type="project" value="TreeGrafter"/>
</dbReference>
<proteinExistence type="inferred from homology"/>
<sequence>MAYRHIEVTRLAGGCGAEVAGVDLAQPLDAAVVGEIRRAIVDNLVLFFRGQAGMRDADQVRFASYFGSFGRDPFVEGEETHPNVIKVAKEADEGAKPTFGGNWHSDWSFLPTPPAFTLLHARELPPHGGDTLFANQYLAYETLSDGLRRTLDGLRAVYWAKAYARGGAFHDNSNARSMKVRHDPSDMVETLHPVVRVHPESGRRALYVNTAYTVRFEGMSERESLPLLEFLYGHAVRPEFTCRFAWSPGALAMWDNRCLQHFAINDYSGHRRELRRTTVLGEAPIPVGAAPAAPRA</sequence>
<comment type="caution">
    <text evidence="7">The sequence shown here is derived from an EMBL/GenBank/DDBJ whole genome shotgun (WGS) entry which is preliminary data.</text>
</comment>
<comment type="similarity">
    <text evidence="1">Belongs to the TfdA dioxygenase family.</text>
</comment>
<dbReference type="InterPro" id="IPR042098">
    <property type="entry name" value="TauD-like_sf"/>
</dbReference>
<evidence type="ECO:0000259" key="6">
    <source>
        <dbReference type="Pfam" id="PF02668"/>
    </source>
</evidence>
<dbReference type="Pfam" id="PF02668">
    <property type="entry name" value="TauD"/>
    <property type="match status" value="1"/>
</dbReference>
<dbReference type="RefSeq" id="WP_147845588.1">
    <property type="nucleotide sequence ID" value="NZ_VDUZ01000003.1"/>
</dbReference>
<evidence type="ECO:0000256" key="2">
    <source>
        <dbReference type="ARBA" id="ARBA00022723"/>
    </source>
</evidence>
<name>A0A5C8PUZ9_9HYPH</name>
<dbReference type="GO" id="GO:0046872">
    <property type="term" value="F:metal ion binding"/>
    <property type="evidence" value="ECO:0007669"/>
    <property type="project" value="UniProtKB-KW"/>
</dbReference>
<dbReference type="PANTHER" id="PTHR30468:SF1">
    <property type="entry name" value="ALPHA-KETOGLUTARATE-DEPENDENT SULFONATE DIOXYGENASE"/>
    <property type="match status" value="1"/>
</dbReference>
<keyword evidence="3 7" id="KW-0223">Dioxygenase</keyword>
<evidence type="ECO:0000313" key="8">
    <source>
        <dbReference type="Proteomes" id="UP000321638"/>
    </source>
</evidence>
<reference evidence="7 8" key="1">
    <citation type="submission" date="2019-06" db="EMBL/GenBank/DDBJ databases">
        <title>New taxonomy in bacterial strain CC-CFT640, isolated from vineyard.</title>
        <authorList>
            <person name="Lin S.-Y."/>
            <person name="Tsai C.-F."/>
            <person name="Young C.-C."/>
        </authorList>
    </citation>
    <scope>NUCLEOTIDE SEQUENCE [LARGE SCALE GENOMIC DNA]</scope>
    <source>
        <strain evidence="7 8">CC-CFT640</strain>
    </source>
</reference>
<dbReference type="AlphaFoldDB" id="A0A5C8PUZ9"/>
<evidence type="ECO:0000313" key="7">
    <source>
        <dbReference type="EMBL" id="TXL81680.1"/>
    </source>
</evidence>
<dbReference type="Gene3D" id="3.60.130.10">
    <property type="entry name" value="Clavaminate synthase-like"/>
    <property type="match status" value="1"/>
</dbReference>
<evidence type="ECO:0000256" key="1">
    <source>
        <dbReference type="ARBA" id="ARBA00005896"/>
    </source>
</evidence>
<gene>
    <name evidence="7" type="ORF">FHP25_03890</name>
</gene>
<dbReference type="InterPro" id="IPR003819">
    <property type="entry name" value="TauD/TfdA-like"/>
</dbReference>
<keyword evidence="4" id="KW-0560">Oxidoreductase</keyword>
<keyword evidence="8" id="KW-1185">Reference proteome</keyword>
<dbReference type="GO" id="GO:0005737">
    <property type="term" value="C:cytoplasm"/>
    <property type="evidence" value="ECO:0007669"/>
    <property type="project" value="TreeGrafter"/>
</dbReference>
<evidence type="ECO:0000256" key="3">
    <source>
        <dbReference type="ARBA" id="ARBA00022964"/>
    </source>
</evidence>
<dbReference type="OrthoDB" id="7346227at2"/>
<feature type="domain" description="TauD/TfdA-like" evidence="6">
    <location>
        <begin position="8"/>
        <end position="278"/>
    </location>
</feature>
<keyword evidence="5" id="KW-0408">Iron</keyword>
<dbReference type="EMBL" id="VDUZ01000003">
    <property type="protein sequence ID" value="TXL81680.1"/>
    <property type="molecule type" value="Genomic_DNA"/>
</dbReference>
<protein>
    <submittedName>
        <fullName evidence="7">Taurine dioxygenase</fullName>
    </submittedName>
</protein>
<organism evidence="7 8">
    <name type="scientific">Vineibacter terrae</name>
    <dbReference type="NCBI Taxonomy" id="2586908"/>
    <lineage>
        <taxon>Bacteria</taxon>
        <taxon>Pseudomonadati</taxon>
        <taxon>Pseudomonadota</taxon>
        <taxon>Alphaproteobacteria</taxon>
        <taxon>Hyphomicrobiales</taxon>
        <taxon>Vineibacter</taxon>
    </lineage>
</organism>
<accession>A0A5C8PUZ9</accession>
<keyword evidence="2" id="KW-0479">Metal-binding</keyword>